<name>D7KZT3_ARALL</name>
<evidence type="ECO:0000256" key="1">
    <source>
        <dbReference type="SAM" id="Phobius"/>
    </source>
</evidence>
<evidence type="ECO:0000313" key="2">
    <source>
        <dbReference type="EMBL" id="EFH61169.1"/>
    </source>
</evidence>
<evidence type="ECO:0000313" key="3">
    <source>
        <dbReference type="Proteomes" id="UP000008694"/>
    </source>
</evidence>
<dbReference type="HOGENOM" id="CLU_1888598_0_0_1"/>
<keyword evidence="1" id="KW-0812">Transmembrane</keyword>
<reference evidence="3" key="1">
    <citation type="journal article" date="2011" name="Nat. Genet.">
        <title>The Arabidopsis lyrata genome sequence and the basis of rapid genome size change.</title>
        <authorList>
            <person name="Hu T.T."/>
            <person name="Pattyn P."/>
            <person name="Bakker E.G."/>
            <person name="Cao J."/>
            <person name="Cheng J.-F."/>
            <person name="Clark R.M."/>
            <person name="Fahlgren N."/>
            <person name="Fawcett J.A."/>
            <person name="Grimwood J."/>
            <person name="Gundlach H."/>
            <person name="Haberer G."/>
            <person name="Hollister J.D."/>
            <person name="Ossowski S."/>
            <person name="Ottilar R.P."/>
            <person name="Salamov A.A."/>
            <person name="Schneeberger K."/>
            <person name="Spannagl M."/>
            <person name="Wang X."/>
            <person name="Yang L."/>
            <person name="Nasrallah M.E."/>
            <person name="Bergelson J."/>
            <person name="Carrington J.C."/>
            <person name="Gaut B.S."/>
            <person name="Schmutz J."/>
            <person name="Mayer K.F.X."/>
            <person name="Van de Peer Y."/>
            <person name="Grigoriev I.V."/>
            <person name="Nordborg M."/>
            <person name="Weigel D."/>
            <person name="Guo Y.-L."/>
        </authorList>
    </citation>
    <scope>NUCLEOTIDE SEQUENCE [LARGE SCALE GENOMIC DNA]</scope>
    <source>
        <strain evidence="3">cv. MN47</strain>
    </source>
</reference>
<sequence length="135" mass="15553">MSKQRTRLRTVPEKSPVEKKRYSSRLLQQILEIIRYFKQQKGFGDIPRNLCLYSTRYGRALKSSQEGIYMKILPLMLIAFVILLSAPIKVVGTKLPSYCCGRLVKPQPCACKYFIKNPVLLPRLLIACRVPHPKC</sequence>
<feature type="transmembrane region" description="Helical" evidence="1">
    <location>
        <begin position="68"/>
        <end position="88"/>
    </location>
</feature>
<accession>D7KZT3</accession>
<dbReference type="EMBL" id="GL348715">
    <property type="protein sequence ID" value="EFH61169.1"/>
    <property type="molecule type" value="Genomic_DNA"/>
</dbReference>
<gene>
    <name evidence="2" type="ORF">ARALYDRAFT_478610</name>
</gene>
<keyword evidence="3" id="KW-1185">Reference proteome</keyword>
<protein>
    <submittedName>
        <fullName evidence="2">Uncharacterized protein</fullName>
    </submittedName>
</protein>
<dbReference type="Gramene" id="fgenesh2_kg.3__1311__AT3G12545.1">
    <property type="protein sequence ID" value="fgenesh2_kg.3__1311__AT3G12545.1"/>
    <property type="gene ID" value="fgenesh2_kg.3__1311__AT3G12545.1"/>
</dbReference>
<organism evidence="3">
    <name type="scientific">Arabidopsis lyrata subsp. lyrata</name>
    <name type="common">Lyre-leaved rock-cress</name>
    <dbReference type="NCBI Taxonomy" id="81972"/>
    <lineage>
        <taxon>Eukaryota</taxon>
        <taxon>Viridiplantae</taxon>
        <taxon>Streptophyta</taxon>
        <taxon>Embryophyta</taxon>
        <taxon>Tracheophyta</taxon>
        <taxon>Spermatophyta</taxon>
        <taxon>Magnoliopsida</taxon>
        <taxon>eudicotyledons</taxon>
        <taxon>Gunneridae</taxon>
        <taxon>Pentapetalae</taxon>
        <taxon>rosids</taxon>
        <taxon>malvids</taxon>
        <taxon>Brassicales</taxon>
        <taxon>Brassicaceae</taxon>
        <taxon>Camelineae</taxon>
        <taxon>Arabidopsis</taxon>
    </lineage>
</organism>
<keyword evidence="1" id="KW-1133">Transmembrane helix</keyword>
<keyword evidence="1" id="KW-0472">Membrane</keyword>
<proteinExistence type="predicted"/>
<dbReference type="AlphaFoldDB" id="D7KZT3"/>
<dbReference type="Proteomes" id="UP000008694">
    <property type="component" value="Unassembled WGS sequence"/>
</dbReference>